<feature type="transmembrane region" description="Helical" evidence="10">
    <location>
        <begin position="36"/>
        <end position="55"/>
    </location>
</feature>
<dbReference type="Gene3D" id="1.20.5.1930">
    <property type="match status" value="1"/>
</dbReference>
<protein>
    <submittedName>
        <fullName evidence="12">Signal transduction histidine kinase</fullName>
    </submittedName>
</protein>
<feature type="transmembrane region" description="Helical" evidence="10">
    <location>
        <begin position="76"/>
        <end position="98"/>
    </location>
</feature>
<dbReference type="GO" id="GO:0046983">
    <property type="term" value="F:protein dimerization activity"/>
    <property type="evidence" value="ECO:0007669"/>
    <property type="project" value="InterPro"/>
</dbReference>
<dbReference type="InterPro" id="IPR003594">
    <property type="entry name" value="HATPase_dom"/>
</dbReference>
<dbReference type="Proteomes" id="UP000240542">
    <property type="component" value="Unassembled WGS sequence"/>
</dbReference>
<dbReference type="PANTHER" id="PTHR24421">
    <property type="entry name" value="NITRATE/NITRITE SENSOR PROTEIN NARX-RELATED"/>
    <property type="match status" value="1"/>
</dbReference>
<dbReference type="OrthoDB" id="144293at2"/>
<evidence type="ECO:0000256" key="8">
    <source>
        <dbReference type="ARBA" id="ARBA00023136"/>
    </source>
</evidence>
<dbReference type="Gene3D" id="3.30.565.10">
    <property type="entry name" value="Histidine kinase-like ATPase, C-terminal domain"/>
    <property type="match status" value="1"/>
</dbReference>
<dbReference type="RefSeq" id="WP_106585577.1">
    <property type="nucleotide sequence ID" value="NZ_PYGA01000020.1"/>
</dbReference>
<dbReference type="CDD" id="cd16917">
    <property type="entry name" value="HATPase_UhpB-NarQ-NarX-like"/>
    <property type="match status" value="1"/>
</dbReference>
<evidence type="ECO:0000256" key="5">
    <source>
        <dbReference type="ARBA" id="ARBA00022777"/>
    </source>
</evidence>
<keyword evidence="8 10" id="KW-0472">Membrane</keyword>
<reference evidence="12 13" key="1">
    <citation type="submission" date="2018-03" db="EMBL/GenBank/DDBJ databases">
        <title>Genomic Encyclopedia of Archaeal and Bacterial Type Strains, Phase II (KMG-II): from individual species to whole genera.</title>
        <authorList>
            <person name="Goeker M."/>
        </authorList>
    </citation>
    <scope>NUCLEOTIDE SEQUENCE [LARGE SCALE GENOMIC DNA]</scope>
    <source>
        <strain evidence="12 13">DSM 45312</strain>
    </source>
</reference>
<organism evidence="12 13">
    <name type="scientific">Murinocardiopsis flavida</name>
    <dbReference type="NCBI Taxonomy" id="645275"/>
    <lineage>
        <taxon>Bacteria</taxon>
        <taxon>Bacillati</taxon>
        <taxon>Actinomycetota</taxon>
        <taxon>Actinomycetes</taxon>
        <taxon>Streptosporangiales</taxon>
        <taxon>Nocardiopsidaceae</taxon>
        <taxon>Murinocardiopsis</taxon>
    </lineage>
</organism>
<gene>
    <name evidence="12" type="ORF">CLV63_12039</name>
</gene>
<evidence type="ECO:0000256" key="9">
    <source>
        <dbReference type="SAM" id="MobiDB-lite"/>
    </source>
</evidence>
<dbReference type="SMART" id="SM00387">
    <property type="entry name" value="HATPase_c"/>
    <property type="match status" value="1"/>
</dbReference>
<feature type="transmembrane region" description="Helical" evidence="10">
    <location>
        <begin position="12"/>
        <end position="30"/>
    </location>
</feature>
<feature type="domain" description="Histidine kinase" evidence="11">
    <location>
        <begin position="196"/>
        <end position="386"/>
    </location>
</feature>
<keyword evidence="6 10" id="KW-1133">Transmembrane helix</keyword>
<evidence type="ECO:0000256" key="4">
    <source>
        <dbReference type="ARBA" id="ARBA00022692"/>
    </source>
</evidence>
<keyword evidence="7" id="KW-0902">Two-component regulatory system</keyword>
<dbReference type="GO" id="GO:0005886">
    <property type="term" value="C:plasma membrane"/>
    <property type="evidence" value="ECO:0007669"/>
    <property type="project" value="UniProtKB-SubCell"/>
</dbReference>
<evidence type="ECO:0000313" key="12">
    <source>
        <dbReference type="EMBL" id="PSK91313.1"/>
    </source>
</evidence>
<name>A0A2P8D258_9ACTN</name>
<feature type="transmembrane region" description="Helical" evidence="10">
    <location>
        <begin position="110"/>
        <end position="133"/>
    </location>
</feature>
<feature type="region of interest" description="Disordered" evidence="9">
    <location>
        <begin position="361"/>
        <end position="403"/>
    </location>
</feature>
<dbReference type="InterPro" id="IPR036890">
    <property type="entry name" value="HATPase_C_sf"/>
</dbReference>
<evidence type="ECO:0000256" key="6">
    <source>
        <dbReference type="ARBA" id="ARBA00022989"/>
    </source>
</evidence>
<dbReference type="AlphaFoldDB" id="A0A2P8D258"/>
<keyword evidence="3" id="KW-0808">Transferase</keyword>
<evidence type="ECO:0000256" key="10">
    <source>
        <dbReference type="SAM" id="Phobius"/>
    </source>
</evidence>
<feature type="transmembrane region" description="Helical" evidence="10">
    <location>
        <begin position="145"/>
        <end position="163"/>
    </location>
</feature>
<dbReference type="Pfam" id="PF07730">
    <property type="entry name" value="HisKA_3"/>
    <property type="match status" value="1"/>
</dbReference>
<dbReference type="GO" id="GO:0000155">
    <property type="term" value="F:phosphorelay sensor kinase activity"/>
    <property type="evidence" value="ECO:0007669"/>
    <property type="project" value="InterPro"/>
</dbReference>
<evidence type="ECO:0000313" key="13">
    <source>
        <dbReference type="Proteomes" id="UP000240542"/>
    </source>
</evidence>
<evidence type="ECO:0000256" key="1">
    <source>
        <dbReference type="ARBA" id="ARBA00004651"/>
    </source>
</evidence>
<dbReference type="SUPFAM" id="SSF55874">
    <property type="entry name" value="ATPase domain of HSP90 chaperone/DNA topoisomerase II/histidine kinase"/>
    <property type="match status" value="1"/>
</dbReference>
<proteinExistence type="predicted"/>
<comment type="subcellular location">
    <subcellularLocation>
        <location evidence="1">Cell membrane</location>
        <topology evidence="1">Multi-pass membrane protein</topology>
    </subcellularLocation>
</comment>
<comment type="caution">
    <text evidence="12">The sequence shown here is derived from an EMBL/GenBank/DDBJ whole genome shotgun (WGS) entry which is preliminary data.</text>
</comment>
<keyword evidence="13" id="KW-1185">Reference proteome</keyword>
<feature type="compositionally biased region" description="Polar residues" evidence="9">
    <location>
        <begin position="387"/>
        <end position="397"/>
    </location>
</feature>
<accession>A0A2P8D258</accession>
<dbReference type="PANTHER" id="PTHR24421:SF37">
    <property type="entry name" value="SENSOR HISTIDINE KINASE NARS"/>
    <property type="match status" value="1"/>
</dbReference>
<evidence type="ECO:0000256" key="2">
    <source>
        <dbReference type="ARBA" id="ARBA00022475"/>
    </source>
</evidence>
<dbReference type="InterPro" id="IPR050482">
    <property type="entry name" value="Sensor_HK_TwoCompSys"/>
</dbReference>
<dbReference type="Pfam" id="PF02518">
    <property type="entry name" value="HATPase_c"/>
    <property type="match status" value="1"/>
</dbReference>
<evidence type="ECO:0000256" key="7">
    <source>
        <dbReference type="ARBA" id="ARBA00023012"/>
    </source>
</evidence>
<sequence length="403" mass="43348">MTTAAAAQLTATVRLLLQVRLLLTAIALLLLPRDRLTVSVFITVCAFAFLTWLLIRYWERLAPHLQRRPSLIGADALVAAIVLALDGPTGPFFMATVLTSTLTGVLFGRVGVALMAVLQVCCYYAALLSQIALDDFAMRSATFQVLIMHPALYAIAGFVGLRLRTFFDQLASEQEARQSAELIAAAAEERTRLARDMHDSVAKTLRGAAMAAQALPLWIERDPERAATTAHQVAQAAEVAAKEARDLIGELRSEASGRPIADLVRNACDEWAAESSVTLELELTSEPTPLLAIARHEIVSVLREALTNVDRHAGAASVRVSLDTADSHVYLRIKDDGDGFDPGDTPTGHYGLVGMRERARHASGELDVTSSPGAGTEVTVRLPLCSPQDNPADSPTRQVAEAP</sequence>
<keyword evidence="5 12" id="KW-0418">Kinase</keyword>
<dbReference type="InterPro" id="IPR011712">
    <property type="entry name" value="Sig_transdc_His_kin_sub3_dim/P"/>
</dbReference>
<dbReference type="PROSITE" id="PS50109">
    <property type="entry name" value="HIS_KIN"/>
    <property type="match status" value="1"/>
</dbReference>
<dbReference type="EMBL" id="PYGA01000020">
    <property type="protein sequence ID" value="PSK91313.1"/>
    <property type="molecule type" value="Genomic_DNA"/>
</dbReference>
<keyword evidence="4 10" id="KW-0812">Transmembrane</keyword>
<keyword evidence="2" id="KW-1003">Cell membrane</keyword>
<evidence type="ECO:0000259" key="11">
    <source>
        <dbReference type="PROSITE" id="PS50109"/>
    </source>
</evidence>
<evidence type="ECO:0000256" key="3">
    <source>
        <dbReference type="ARBA" id="ARBA00022679"/>
    </source>
</evidence>
<dbReference type="InterPro" id="IPR005467">
    <property type="entry name" value="His_kinase_dom"/>
</dbReference>